<keyword evidence="7 8" id="KW-0472">Membrane</keyword>
<feature type="transmembrane region" description="Helical" evidence="8">
    <location>
        <begin position="322"/>
        <end position="340"/>
    </location>
</feature>
<feature type="transmembrane region" description="Helical" evidence="8">
    <location>
        <begin position="129"/>
        <end position="151"/>
    </location>
</feature>
<feature type="transmembrane region" description="Helical" evidence="8">
    <location>
        <begin position="407"/>
        <end position="425"/>
    </location>
</feature>
<feature type="transmembrane region" description="Helical" evidence="8">
    <location>
        <begin position="287"/>
        <end position="310"/>
    </location>
</feature>
<evidence type="ECO:0000256" key="6">
    <source>
        <dbReference type="ARBA" id="ARBA00022989"/>
    </source>
</evidence>
<reference evidence="9 10" key="2">
    <citation type="submission" date="2023-12" db="EMBL/GenBank/DDBJ databases">
        <title>Description of an unclassified Opitutus bacterium of Verrucomicrobiota.</title>
        <authorList>
            <person name="Zhang D.-F."/>
        </authorList>
    </citation>
    <scope>NUCLEOTIDE SEQUENCE [LARGE SCALE GENOMIC DNA]</scope>
    <source>
        <strain evidence="9 10">WL0086</strain>
    </source>
</reference>
<dbReference type="Proteomes" id="UP000738431">
    <property type="component" value="Chromosome"/>
</dbReference>
<comment type="similarity">
    <text evidence="2">Belongs to the DcuC/DcuD transporter (TC 2.A.61) family.</text>
</comment>
<gene>
    <name evidence="9" type="primary">dcuC</name>
    <name evidence="9" type="ORF">K1X11_020905</name>
</gene>
<evidence type="ECO:0000313" key="10">
    <source>
        <dbReference type="Proteomes" id="UP000738431"/>
    </source>
</evidence>
<feature type="transmembrane region" description="Helical" evidence="8">
    <location>
        <begin position="90"/>
        <end position="109"/>
    </location>
</feature>
<keyword evidence="3" id="KW-0813">Transport</keyword>
<evidence type="ECO:0000256" key="3">
    <source>
        <dbReference type="ARBA" id="ARBA00022448"/>
    </source>
</evidence>
<evidence type="ECO:0000256" key="8">
    <source>
        <dbReference type="SAM" id="Phobius"/>
    </source>
</evidence>
<organism evidence="9 10">
    <name type="scientific">Actomonas aquatica</name>
    <dbReference type="NCBI Taxonomy" id="2866162"/>
    <lineage>
        <taxon>Bacteria</taxon>
        <taxon>Pseudomonadati</taxon>
        <taxon>Verrucomicrobiota</taxon>
        <taxon>Opitutia</taxon>
        <taxon>Opitutales</taxon>
        <taxon>Opitutaceae</taxon>
        <taxon>Actomonas</taxon>
    </lineage>
</organism>
<evidence type="ECO:0000313" key="9">
    <source>
        <dbReference type="EMBL" id="WRQ87280.1"/>
    </source>
</evidence>
<feature type="transmembrane region" description="Helical" evidence="8">
    <location>
        <begin position="251"/>
        <end position="267"/>
    </location>
</feature>
<feature type="transmembrane region" description="Helical" evidence="8">
    <location>
        <begin position="382"/>
        <end position="401"/>
    </location>
</feature>
<accession>A0ABZ1C6L6</accession>
<name>A0ABZ1C6L6_9BACT</name>
<evidence type="ECO:0000256" key="1">
    <source>
        <dbReference type="ARBA" id="ARBA00004651"/>
    </source>
</evidence>
<dbReference type="InterPro" id="IPR004669">
    <property type="entry name" value="C4_dicarb_anaerob_car"/>
</dbReference>
<feature type="transmembrane region" description="Helical" evidence="8">
    <location>
        <begin position="25"/>
        <end position="47"/>
    </location>
</feature>
<dbReference type="InterPro" id="IPR018385">
    <property type="entry name" value="C4_dicarb_anaerob_car-like"/>
</dbReference>
<evidence type="ECO:0000256" key="5">
    <source>
        <dbReference type="ARBA" id="ARBA00022692"/>
    </source>
</evidence>
<feature type="transmembrane region" description="Helical" evidence="8">
    <location>
        <begin position="221"/>
        <end position="239"/>
    </location>
</feature>
<evidence type="ECO:0000256" key="2">
    <source>
        <dbReference type="ARBA" id="ARBA00005275"/>
    </source>
</evidence>
<keyword evidence="4" id="KW-1003">Cell membrane</keyword>
<keyword evidence="6 8" id="KW-1133">Transmembrane helix</keyword>
<dbReference type="EMBL" id="CP139781">
    <property type="protein sequence ID" value="WRQ87280.1"/>
    <property type="molecule type" value="Genomic_DNA"/>
</dbReference>
<dbReference type="RefSeq" id="WP_221029305.1">
    <property type="nucleotide sequence ID" value="NZ_CP139781.1"/>
</dbReference>
<feature type="transmembrane region" description="Helical" evidence="8">
    <location>
        <begin position="172"/>
        <end position="193"/>
    </location>
</feature>
<evidence type="ECO:0000256" key="4">
    <source>
        <dbReference type="ARBA" id="ARBA00022475"/>
    </source>
</evidence>
<dbReference type="PANTHER" id="PTHR42002:SF2">
    <property type="entry name" value="ANAEROBIC C4-DICARBOXYLATE TRANSPORTER DCUC-RELATED"/>
    <property type="match status" value="1"/>
</dbReference>
<evidence type="ECO:0000256" key="7">
    <source>
        <dbReference type="ARBA" id="ARBA00023136"/>
    </source>
</evidence>
<sequence length="426" mass="44126">MTIAALLIIATTLYFIFKQADVRMVLFAGGLALATLALQPLVVFEAFMREIGNGKTIGPICSAMGYSFVLRATGCDRAMISRLLHPLRRAGWLLLPGGCAVAFLTNIAINSQTAAAAAVGPILLPLLRAAGFPAIVAASCLLLGTSCGNLCNPGEADLVALHDASGAGMAQILGVMLPAVLAGFAVMVATFTWQERNSLQRAVTATETDEFAAIDTPRWKAFMPPLPVVMIFVLLPGFLFDHLPPPFEKGLPVPYAMLIALIVLLVLSRRDLSAVVKTFFEGMGSGFAQVISLIVTASCFIAGITAAGLTDKLVAFAAESGAWGRVAAAVFPGALAVVTGSGTGPSVAFTKAIVPALSATDLHLSLDLGALGAIAANYGRTVSPVAAVVLFVTSLAGVEIAPTFRRLALPLLAGFVVAFGVVWMVE</sequence>
<dbReference type="PANTHER" id="PTHR42002">
    <property type="entry name" value="ANAEROBIC C4-DICARBOXYLATE TRANSPORTER DCUC-RELATED"/>
    <property type="match status" value="1"/>
</dbReference>
<reference evidence="9 10" key="1">
    <citation type="submission" date="2021-08" db="EMBL/GenBank/DDBJ databases">
        <authorList>
            <person name="Zhang D."/>
            <person name="Zhang A."/>
            <person name="Wang L."/>
        </authorList>
    </citation>
    <scope>NUCLEOTIDE SEQUENCE [LARGE SCALE GENOMIC DNA]</scope>
    <source>
        <strain evidence="9 10">WL0086</strain>
    </source>
</reference>
<keyword evidence="10" id="KW-1185">Reference proteome</keyword>
<keyword evidence="5 8" id="KW-0812">Transmembrane</keyword>
<proteinExistence type="inferred from homology"/>
<comment type="subcellular location">
    <subcellularLocation>
        <location evidence="1">Cell membrane</location>
        <topology evidence="1">Multi-pass membrane protein</topology>
    </subcellularLocation>
</comment>
<dbReference type="Pfam" id="PF03606">
    <property type="entry name" value="DcuC"/>
    <property type="match status" value="1"/>
</dbReference>
<dbReference type="NCBIfam" id="NF037994">
    <property type="entry name" value="DcuC_1"/>
    <property type="match status" value="1"/>
</dbReference>
<protein>
    <submittedName>
        <fullName evidence="9">C4-dicarboxylate transporter DcuC</fullName>
    </submittedName>
</protein>